<dbReference type="Proteomes" id="UP000177141">
    <property type="component" value="Unassembled WGS sequence"/>
</dbReference>
<dbReference type="STRING" id="1802061.A3A93_05780"/>
<keyword evidence="1" id="KW-1133">Transmembrane helix</keyword>
<sequence>MIKIRNKGFTLIELSLFMGLFMVIIGILMTLFSSIVQKQLEVQSISAVEADSKYILSRLTYDIQRSDAIVVPSELGNTTSSLVLIINGDTYTYDLLGSTFRITDNIGTYQLNGTRSTVSNVSFTRLGNTAGSHAVEVTYTITSTVSQTQGPETKTVQTVIGTR</sequence>
<protein>
    <recommendedName>
        <fullName evidence="4">Prepilin-type N-terminal cleavage/methylation domain-containing protein</fullName>
    </recommendedName>
</protein>
<keyword evidence="1" id="KW-0812">Transmembrane</keyword>
<dbReference type="InterPro" id="IPR012902">
    <property type="entry name" value="N_methyl_site"/>
</dbReference>
<reference evidence="2 3" key="1">
    <citation type="journal article" date="2016" name="Nat. Commun.">
        <title>Thousands of microbial genomes shed light on interconnected biogeochemical processes in an aquifer system.</title>
        <authorList>
            <person name="Anantharaman K."/>
            <person name="Brown C.T."/>
            <person name="Hug L.A."/>
            <person name="Sharon I."/>
            <person name="Castelle C.J."/>
            <person name="Probst A.J."/>
            <person name="Thomas B.C."/>
            <person name="Singh A."/>
            <person name="Wilkins M.J."/>
            <person name="Karaoz U."/>
            <person name="Brodie E.L."/>
            <person name="Williams K.H."/>
            <person name="Hubbard S.S."/>
            <person name="Banfield J.F."/>
        </authorList>
    </citation>
    <scope>NUCLEOTIDE SEQUENCE [LARGE SCALE GENOMIC DNA]</scope>
</reference>
<evidence type="ECO:0008006" key="4">
    <source>
        <dbReference type="Google" id="ProtNLM"/>
    </source>
</evidence>
<comment type="caution">
    <text evidence="2">The sequence shown here is derived from an EMBL/GenBank/DDBJ whole genome shotgun (WGS) entry which is preliminary data.</text>
</comment>
<evidence type="ECO:0000313" key="2">
    <source>
        <dbReference type="EMBL" id="OGK47272.1"/>
    </source>
</evidence>
<accession>A0A1F7IV81</accession>
<dbReference type="PROSITE" id="PS00409">
    <property type="entry name" value="PROKAR_NTER_METHYL"/>
    <property type="match status" value="1"/>
</dbReference>
<evidence type="ECO:0000256" key="1">
    <source>
        <dbReference type="SAM" id="Phobius"/>
    </source>
</evidence>
<dbReference type="AlphaFoldDB" id="A0A1F7IV81"/>
<feature type="transmembrane region" description="Helical" evidence="1">
    <location>
        <begin position="12"/>
        <end position="36"/>
    </location>
</feature>
<evidence type="ECO:0000313" key="3">
    <source>
        <dbReference type="Proteomes" id="UP000177141"/>
    </source>
</evidence>
<gene>
    <name evidence="2" type="ORF">A3A93_05780</name>
</gene>
<proteinExistence type="predicted"/>
<dbReference type="EMBL" id="MGAL01000034">
    <property type="protein sequence ID" value="OGK47272.1"/>
    <property type="molecule type" value="Genomic_DNA"/>
</dbReference>
<name>A0A1F7IV81_9BACT</name>
<organism evidence="2 3">
    <name type="scientific">Candidatus Roizmanbacteria bacterium RIFCSPLOWO2_01_FULL_38_12</name>
    <dbReference type="NCBI Taxonomy" id="1802061"/>
    <lineage>
        <taxon>Bacteria</taxon>
        <taxon>Candidatus Roizmaniibacteriota</taxon>
    </lineage>
</organism>
<keyword evidence="1" id="KW-0472">Membrane</keyword>